<dbReference type="GO" id="GO:0003860">
    <property type="term" value="F:3-hydroxyisobutyryl-CoA hydrolase activity"/>
    <property type="evidence" value="ECO:0007669"/>
    <property type="project" value="UniProtKB-EC"/>
</dbReference>
<evidence type="ECO:0000259" key="4">
    <source>
        <dbReference type="Pfam" id="PF16113"/>
    </source>
</evidence>
<dbReference type="eggNOG" id="KOG1684">
    <property type="taxonomic scope" value="Eukaryota"/>
</dbReference>
<dbReference type="InterPro" id="IPR045004">
    <property type="entry name" value="ECH_dom"/>
</dbReference>
<dbReference type="InterPro" id="IPR032259">
    <property type="entry name" value="HIBYL-CoA-H"/>
</dbReference>
<accession>R4XNL3</accession>
<keyword evidence="3" id="KW-0378">Hydrolase</keyword>
<evidence type="ECO:0000256" key="1">
    <source>
        <dbReference type="ARBA" id="ARBA00001709"/>
    </source>
</evidence>
<evidence type="ECO:0000256" key="2">
    <source>
        <dbReference type="ARBA" id="ARBA00011915"/>
    </source>
</evidence>
<dbReference type="SUPFAM" id="SSF52096">
    <property type="entry name" value="ClpP/crotonase"/>
    <property type="match status" value="1"/>
</dbReference>
<dbReference type="PANTHER" id="PTHR43176">
    <property type="entry name" value="3-HYDROXYISOBUTYRYL-COA HYDROLASE-RELATED"/>
    <property type="match status" value="1"/>
</dbReference>
<keyword evidence="6" id="KW-1185">Reference proteome</keyword>
<dbReference type="Pfam" id="PF16113">
    <property type="entry name" value="ECH_2"/>
    <property type="match status" value="1"/>
</dbReference>
<dbReference type="Gene3D" id="3.90.226.10">
    <property type="entry name" value="2-enoyl-CoA Hydratase, Chain A, domain 1"/>
    <property type="match status" value="1"/>
</dbReference>
<name>R4XNL3_TAPDE</name>
<comment type="catalytic activity">
    <reaction evidence="1">
        <text>3-hydroxy-2-methylpropanoyl-CoA + H2O = 3-hydroxy-2-methylpropanoate + CoA + H(+)</text>
        <dbReference type="Rhea" id="RHEA:20888"/>
        <dbReference type="ChEBI" id="CHEBI:11805"/>
        <dbReference type="ChEBI" id="CHEBI:15377"/>
        <dbReference type="ChEBI" id="CHEBI:15378"/>
        <dbReference type="ChEBI" id="CHEBI:57287"/>
        <dbReference type="ChEBI" id="CHEBI:57340"/>
        <dbReference type="EC" id="3.1.2.4"/>
    </reaction>
</comment>
<organism evidence="5 6">
    <name type="scientific">Taphrina deformans (strain PYCC 5710 / ATCC 11124 / CBS 356.35 / IMI 108563 / JCM 9778 / NBRC 8474)</name>
    <name type="common">Peach leaf curl fungus</name>
    <name type="synonym">Lalaria deformans</name>
    <dbReference type="NCBI Taxonomy" id="1097556"/>
    <lineage>
        <taxon>Eukaryota</taxon>
        <taxon>Fungi</taxon>
        <taxon>Dikarya</taxon>
        <taxon>Ascomycota</taxon>
        <taxon>Taphrinomycotina</taxon>
        <taxon>Taphrinomycetes</taxon>
        <taxon>Taphrinales</taxon>
        <taxon>Taphrinaceae</taxon>
        <taxon>Taphrina</taxon>
    </lineage>
</organism>
<feature type="domain" description="Enoyl-CoA hydratase/isomerase" evidence="4">
    <location>
        <begin position="39"/>
        <end position="352"/>
    </location>
</feature>
<protein>
    <recommendedName>
        <fullName evidence="2">3-hydroxyisobutyryl-CoA hydrolase</fullName>
        <ecNumber evidence="2">3.1.2.4</ecNumber>
    </recommendedName>
</protein>
<dbReference type="CDD" id="cd06558">
    <property type="entry name" value="crotonase-like"/>
    <property type="match status" value="1"/>
</dbReference>
<dbReference type="InterPro" id="IPR029045">
    <property type="entry name" value="ClpP/crotonase-like_dom_sf"/>
</dbReference>
<sequence>MPLRAKIDPASPLSTDASLVPDSPFVPDDVLFSSTGSVRKVILNRPKKLNSLDLSMIQKIQPRLEQYAKSSDSKIILIAGNGRAFCAGGDVATLAESNKAGKHHIGKEYFAAEYRLDHAIATYTKPVVAMVDGICMGGGVGLTINAPIRVVSEKTVFAMPESTIGFFPDVGASRFLAKLGNVGKYLACTASRLTGAQVVLAGLGTHFVPSERLSALEARLAELETSDLGRISRTIDEFTEKINETFELGRHERELTSFEASSIPLVLKSLDKFATDGSKFAAQTAATMRQKSPVSLAVALRAQREGVNWGIDEVFEKEYNIACEFMHNEDFVEGVESTLKHKRLGEWKVKNFDVNVDKYFNGRARLF</sequence>
<dbReference type="Proteomes" id="UP000013776">
    <property type="component" value="Unassembled WGS sequence"/>
</dbReference>
<dbReference type="GO" id="GO:0005739">
    <property type="term" value="C:mitochondrion"/>
    <property type="evidence" value="ECO:0007669"/>
    <property type="project" value="TreeGrafter"/>
</dbReference>
<dbReference type="OrthoDB" id="1737613at2759"/>
<dbReference type="PROSITE" id="PS00166">
    <property type="entry name" value="ENOYL_COA_HYDRATASE"/>
    <property type="match status" value="1"/>
</dbReference>
<dbReference type="AlphaFoldDB" id="R4XNL3"/>
<dbReference type="InterPro" id="IPR018376">
    <property type="entry name" value="Enoyl-CoA_hyd/isom_CS"/>
</dbReference>
<dbReference type="NCBIfam" id="NF004127">
    <property type="entry name" value="PRK05617.1"/>
    <property type="match status" value="1"/>
</dbReference>
<comment type="caution">
    <text evidence="5">The sequence shown here is derived from an EMBL/GenBank/DDBJ whole genome shotgun (WGS) entry which is preliminary data.</text>
</comment>
<dbReference type="PANTHER" id="PTHR43176:SF3">
    <property type="entry name" value="3-HYDROXYISOBUTYRYL-COA HYDROLASE, MITOCHONDRIAL"/>
    <property type="match status" value="1"/>
</dbReference>
<dbReference type="EC" id="3.1.2.4" evidence="2"/>
<reference evidence="5 6" key="1">
    <citation type="journal article" date="2013" name="MBio">
        <title>Genome sequencing of the plant pathogen Taphrina deformans, the causal agent of peach leaf curl.</title>
        <authorList>
            <person name="Cisse O.H."/>
            <person name="Almeida J.M.G.C.F."/>
            <person name="Fonseca A."/>
            <person name="Kumar A.A."/>
            <person name="Salojaervi J."/>
            <person name="Overmyer K."/>
            <person name="Hauser P.M."/>
            <person name="Pagni M."/>
        </authorList>
    </citation>
    <scope>NUCLEOTIDE SEQUENCE [LARGE SCALE GENOMIC DNA]</scope>
    <source>
        <strain evidence="6">PYCC 5710 / ATCC 11124 / CBS 356.35 / IMI 108563 / JCM 9778 / NBRC 8474</strain>
    </source>
</reference>
<evidence type="ECO:0000313" key="6">
    <source>
        <dbReference type="Proteomes" id="UP000013776"/>
    </source>
</evidence>
<dbReference type="VEuPathDB" id="FungiDB:TAPDE_005380"/>
<gene>
    <name evidence="5" type="ORF">TAPDE_005380</name>
</gene>
<proteinExistence type="predicted"/>
<dbReference type="STRING" id="1097556.R4XNL3"/>
<dbReference type="GO" id="GO:0006574">
    <property type="term" value="P:L-valine catabolic process"/>
    <property type="evidence" value="ECO:0007669"/>
    <property type="project" value="TreeGrafter"/>
</dbReference>
<evidence type="ECO:0000256" key="3">
    <source>
        <dbReference type="ARBA" id="ARBA00022801"/>
    </source>
</evidence>
<evidence type="ECO:0000313" key="5">
    <source>
        <dbReference type="EMBL" id="CCG84835.1"/>
    </source>
</evidence>
<dbReference type="EMBL" id="CAHR02000321">
    <property type="protein sequence ID" value="CCG84835.1"/>
    <property type="molecule type" value="Genomic_DNA"/>
</dbReference>